<keyword evidence="3" id="KW-1185">Reference proteome</keyword>
<name>A0A9P6ZP07_9AGAM</name>
<reference evidence="2" key="1">
    <citation type="journal article" date="2020" name="New Phytol.">
        <title>Comparative genomics reveals dynamic genome evolution in host specialist ectomycorrhizal fungi.</title>
        <authorList>
            <person name="Lofgren L.A."/>
            <person name="Nguyen N.H."/>
            <person name="Vilgalys R."/>
            <person name="Ruytinx J."/>
            <person name="Liao H.L."/>
            <person name="Branco S."/>
            <person name="Kuo A."/>
            <person name="LaButti K."/>
            <person name="Lipzen A."/>
            <person name="Andreopoulos W."/>
            <person name="Pangilinan J."/>
            <person name="Riley R."/>
            <person name="Hundley H."/>
            <person name="Na H."/>
            <person name="Barry K."/>
            <person name="Grigoriev I.V."/>
            <person name="Stajich J.E."/>
            <person name="Kennedy P.G."/>
        </authorList>
    </citation>
    <scope>NUCLEOTIDE SEQUENCE</scope>
    <source>
        <strain evidence="2">DOB743</strain>
    </source>
</reference>
<keyword evidence="1" id="KW-0472">Membrane</keyword>
<feature type="transmembrane region" description="Helical" evidence="1">
    <location>
        <begin position="254"/>
        <end position="279"/>
    </location>
</feature>
<sequence length="368" mass="40707">MLLPSFLQRIIGRNQILIHYGPVVTCTIIFILLAGISVIATERYLNDNFKTQVNMDNATLNVFRVSGSPGLVLLADMFSIDLNGQTLSVHWSLVGACGHQYTGSSNDSCIQNQFVNNVALYLNENASVNWNVTAPIGTFDSSKMQNPPPVTYIPGRKQLPAEEYESALPIDPFLPYTLQKQVSTLYYPFDQHSAYVSLLAIDTDSNQSLPISGVIGYGSMLNWVGASAFYPTTVGNEILYAVALTVTRQRMIQVFALLLVITNWVLSVAVLWMTVLVVFRANVNNGLILTSTTVLFALPQIRASMPDCPPFGAFIDVAGYFMNVCLVSICASIVLFSQLQYHYQPLATTSVELTPSRWQKTTFLMDRE</sequence>
<organism evidence="2 3">
    <name type="scientific">Suillus placidus</name>
    <dbReference type="NCBI Taxonomy" id="48579"/>
    <lineage>
        <taxon>Eukaryota</taxon>
        <taxon>Fungi</taxon>
        <taxon>Dikarya</taxon>
        <taxon>Basidiomycota</taxon>
        <taxon>Agaricomycotina</taxon>
        <taxon>Agaricomycetes</taxon>
        <taxon>Agaricomycetidae</taxon>
        <taxon>Boletales</taxon>
        <taxon>Suillineae</taxon>
        <taxon>Suillaceae</taxon>
        <taxon>Suillus</taxon>
    </lineage>
</organism>
<keyword evidence="1" id="KW-1133">Transmembrane helix</keyword>
<feature type="transmembrane region" description="Helical" evidence="1">
    <location>
        <begin position="313"/>
        <end position="336"/>
    </location>
</feature>
<gene>
    <name evidence="2" type="ORF">EV702DRAFT_1131048</name>
</gene>
<dbReference type="OrthoDB" id="2923771at2759"/>
<feature type="transmembrane region" description="Helical" evidence="1">
    <location>
        <begin position="20"/>
        <end position="40"/>
    </location>
</feature>
<dbReference type="EMBL" id="JABBWD010000049">
    <property type="protein sequence ID" value="KAG1773232.1"/>
    <property type="molecule type" value="Genomic_DNA"/>
</dbReference>
<evidence type="ECO:0000313" key="3">
    <source>
        <dbReference type="Proteomes" id="UP000714275"/>
    </source>
</evidence>
<dbReference type="Proteomes" id="UP000714275">
    <property type="component" value="Unassembled WGS sequence"/>
</dbReference>
<comment type="caution">
    <text evidence="2">The sequence shown here is derived from an EMBL/GenBank/DDBJ whole genome shotgun (WGS) entry which is preliminary data.</text>
</comment>
<accession>A0A9P6ZP07</accession>
<evidence type="ECO:0000256" key="1">
    <source>
        <dbReference type="SAM" id="Phobius"/>
    </source>
</evidence>
<protein>
    <submittedName>
        <fullName evidence="2">Uncharacterized protein</fullName>
    </submittedName>
</protein>
<proteinExistence type="predicted"/>
<dbReference type="Pfam" id="PF14494">
    <property type="entry name" value="DUF4436"/>
    <property type="match status" value="1"/>
</dbReference>
<keyword evidence="1" id="KW-0812">Transmembrane</keyword>
<dbReference type="AlphaFoldDB" id="A0A9P6ZP07"/>
<dbReference type="InterPro" id="IPR027948">
    <property type="entry name" value="DUF4436"/>
</dbReference>
<evidence type="ECO:0000313" key="2">
    <source>
        <dbReference type="EMBL" id="KAG1773232.1"/>
    </source>
</evidence>